<evidence type="ECO:0000256" key="2">
    <source>
        <dbReference type="SAM" id="SignalP"/>
    </source>
</evidence>
<feature type="region of interest" description="Disordered" evidence="1">
    <location>
        <begin position="25"/>
        <end position="57"/>
    </location>
</feature>
<dbReference type="AlphaFoldDB" id="A0A6V7V7J0"/>
<dbReference type="Proteomes" id="UP000580250">
    <property type="component" value="Unassembled WGS sequence"/>
</dbReference>
<organism evidence="3 4">
    <name type="scientific">Meloidogyne enterolobii</name>
    <name type="common">Root-knot nematode worm</name>
    <name type="synonym">Meloidogyne mayaguensis</name>
    <dbReference type="NCBI Taxonomy" id="390850"/>
    <lineage>
        <taxon>Eukaryota</taxon>
        <taxon>Metazoa</taxon>
        <taxon>Ecdysozoa</taxon>
        <taxon>Nematoda</taxon>
        <taxon>Chromadorea</taxon>
        <taxon>Rhabditida</taxon>
        <taxon>Tylenchina</taxon>
        <taxon>Tylenchomorpha</taxon>
        <taxon>Tylenchoidea</taxon>
        <taxon>Meloidogynidae</taxon>
        <taxon>Meloidogyninae</taxon>
        <taxon>Meloidogyne</taxon>
    </lineage>
</organism>
<name>A0A6V7V7J0_MELEN</name>
<evidence type="ECO:0000313" key="3">
    <source>
        <dbReference type="EMBL" id="CAD2170193.1"/>
    </source>
</evidence>
<evidence type="ECO:0000313" key="4">
    <source>
        <dbReference type="Proteomes" id="UP000580250"/>
    </source>
</evidence>
<comment type="caution">
    <text evidence="3">The sequence shown here is derived from an EMBL/GenBank/DDBJ whole genome shotgun (WGS) entry which is preliminary data.</text>
</comment>
<reference evidence="3 4" key="1">
    <citation type="submission" date="2020-08" db="EMBL/GenBank/DDBJ databases">
        <authorList>
            <person name="Koutsovoulos G."/>
            <person name="Danchin GJ E."/>
        </authorList>
    </citation>
    <scope>NUCLEOTIDE SEQUENCE [LARGE SCALE GENOMIC DNA]</scope>
</reference>
<sequence length="164" mass="18229">MSKFFIIIAILIVVLIEIDAVRKRKHNEAVSNDNKPSKRSRKGTPQQAWTGHLGQTGPGVSMSLAKIVKTTTDEAKEEKVQNGQNVRITGKQNEKEIPDDILLSSYIKGSKRNKTDLPNKKKNKILEDDALNGIKKLYASDADKIGTPVIKSAEKFLDNEAIYV</sequence>
<feature type="chain" id="PRO_5027602014" evidence="2">
    <location>
        <begin position="21"/>
        <end position="164"/>
    </location>
</feature>
<protein>
    <submittedName>
        <fullName evidence="3">Uncharacterized protein</fullName>
    </submittedName>
</protein>
<keyword evidence="2" id="KW-0732">Signal</keyword>
<proteinExistence type="predicted"/>
<gene>
    <name evidence="3" type="ORF">MENT_LOCUS21577</name>
</gene>
<accession>A0A6V7V7J0</accession>
<evidence type="ECO:0000256" key="1">
    <source>
        <dbReference type="SAM" id="MobiDB-lite"/>
    </source>
</evidence>
<feature type="signal peptide" evidence="2">
    <location>
        <begin position="1"/>
        <end position="20"/>
    </location>
</feature>
<dbReference type="EMBL" id="CAJEWN010000164">
    <property type="protein sequence ID" value="CAD2170193.1"/>
    <property type="molecule type" value="Genomic_DNA"/>
</dbReference>